<dbReference type="RefSeq" id="WP_311674381.1">
    <property type="nucleotide sequence ID" value="NZ_JAVREQ010000016.1"/>
</dbReference>
<reference evidence="3" key="1">
    <citation type="submission" date="2023-07" db="EMBL/GenBank/DDBJ databases">
        <title>30 novel species of actinomycetes from the DSMZ collection.</title>
        <authorList>
            <person name="Nouioui I."/>
        </authorList>
    </citation>
    <scope>NUCLEOTIDE SEQUENCE [LARGE SCALE GENOMIC DNA]</scope>
    <source>
        <strain evidence="3">DSM 42041</strain>
    </source>
</reference>
<dbReference type="PROSITE" id="PS51257">
    <property type="entry name" value="PROKAR_LIPOPROTEIN"/>
    <property type="match status" value="1"/>
</dbReference>
<evidence type="ECO:0000256" key="1">
    <source>
        <dbReference type="SAM" id="MobiDB-lite"/>
    </source>
</evidence>
<proteinExistence type="predicted"/>
<feature type="region of interest" description="Disordered" evidence="1">
    <location>
        <begin position="127"/>
        <end position="168"/>
    </location>
</feature>
<organism evidence="2 3">
    <name type="scientific">Streptomyces hazeniae</name>
    <dbReference type="NCBI Taxonomy" id="3075538"/>
    <lineage>
        <taxon>Bacteria</taxon>
        <taxon>Bacillati</taxon>
        <taxon>Actinomycetota</taxon>
        <taxon>Actinomycetes</taxon>
        <taxon>Kitasatosporales</taxon>
        <taxon>Streptomycetaceae</taxon>
        <taxon>Streptomyces</taxon>
    </lineage>
</organism>
<comment type="caution">
    <text evidence="2">The sequence shown here is derived from an EMBL/GenBank/DDBJ whole genome shotgun (WGS) entry which is preliminary data.</text>
</comment>
<evidence type="ECO:0000313" key="2">
    <source>
        <dbReference type="EMBL" id="MDT0380645.1"/>
    </source>
</evidence>
<protein>
    <recommendedName>
        <fullName evidence="4">Lipoprotein</fullName>
    </recommendedName>
</protein>
<keyword evidence="3" id="KW-1185">Reference proteome</keyword>
<evidence type="ECO:0000313" key="3">
    <source>
        <dbReference type="Proteomes" id="UP001183414"/>
    </source>
</evidence>
<sequence length="168" mass="16985">MRTTARVSGAAAVIAAALLLTGCGSDGGGENSDKGGAEQSSGEGGASALKGAWLSGELTDRDHKILVFVETGGNVNLSTEDADCTGTYAADADPVTLEMVCAKGSGFEKGTVESVDGDTLTLAWESGGSDTFTRAESSLEDLPTEMPSDLPTEEIPDLPSDLPSGLPE</sequence>
<feature type="compositionally biased region" description="Low complexity" evidence="1">
    <location>
        <begin position="157"/>
        <end position="168"/>
    </location>
</feature>
<dbReference type="EMBL" id="JAVREQ010000016">
    <property type="protein sequence ID" value="MDT0380645.1"/>
    <property type="molecule type" value="Genomic_DNA"/>
</dbReference>
<gene>
    <name evidence="2" type="ORF">RM572_17980</name>
</gene>
<name>A0ABU2NUJ0_9ACTN</name>
<feature type="region of interest" description="Disordered" evidence="1">
    <location>
        <begin position="27"/>
        <end position="48"/>
    </location>
</feature>
<dbReference type="Proteomes" id="UP001183414">
    <property type="component" value="Unassembled WGS sequence"/>
</dbReference>
<evidence type="ECO:0008006" key="4">
    <source>
        <dbReference type="Google" id="ProtNLM"/>
    </source>
</evidence>
<accession>A0ABU2NUJ0</accession>